<gene>
    <name evidence="4" type="ORF">GIS00_23425</name>
</gene>
<dbReference type="InterPro" id="IPR036291">
    <property type="entry name" value="NAD(P)-bd_dom_sf"/>
</dbReference>
<dbReference type="SUPFAM" id="SSF51735">
    <property type="entry name" value="NAD(P)-binding Rossmann-fold domains"/>
    <property type="match status" value="1"/>
</dbReference>
<evidence type="ECO:0000313" key="5">
    <source>
        <dbReference type="Proteomes" id="UP000460221"/>
    </source>
</evidence>
<dbReference type="PANTHER" id="PTHR43818">
    <property type="entry name" value="BCDNA.GH03377"/>
    <property type="match status" value="1"/>
</dbReference>
<dbReference type="InterPro" id="IPR050463">
    <property type="entry name" value="Gfo/Idh/MocA_oxidrdct_glycsds"/>
</dbReference>
<keyword evidence="1" id="KW-0560">Oxidoreductase</keyword>
<protein>
    <submittedName>
        <fullName evidence="4">Gfo/Idh/MocA family oxidoreductase</fullName>
    </submittedName>
</protein>
<dbReference type="Gene3D" id="3.30.360.10">
    <property type="entry name" value="Dihydrodipicolinate Reductase, domain 2"/>
    <property type="match status" value="1"/>
</dbReference>
<accession>A0A7K1FU58</accession>
<dbReference type="GO" id="GO:0000166">
    <property type="term" value="F:nucleotide binding"/>
    <property type="evidence" value="ECO:0007669"/>
    <property type="project" value="InterPro"/>
</dbReference>
<dbReference type="AlphaFoldDB" id="A0A7K1FU58"/>
<comment type="caution">
    <text evidence="4">The sequence shown here is derived from an EMBL/GenBank/DDBJ whole genome shotgun (WGS) entry which is preliminary data.</text>
</comment>
<dbReference type="PANTHER" id="PTHR43818:SF11">
    <property type="entry name" value="BCDNA.GH03377"/>
    <property type="match status" value="1"/>
</dbReference>
<evidence type="ECO:0000259" key="2">
    <source>
        <dbReference type="Pfam" id="PF01408"/>
    </source>
</evidence>
<dbReference type="EMBL" id="WLYK01000012">
    <property type="protein sequence ID" value="MTD16889.1"/>
    <property type="molecule type" value="Genomic_DNA"/>
</dbReference>
<dbReference type="Proteomes" id="UP000460221">
    <property type="component" value="Unassembled WGS sequence"/>
</dbReference>
<name>A0A7K1FU58_9ACTN</name>
<feature type="domain" description="Gfo/Idh/MocA-like oxidoreductase N-terminal" evidence="2">
    <location>
        <begin position="5"/>
        <end position="132"/>
    </location>
</feature>
<dbReference type="SUPFAM" id="SSF55347">
    <property type="entry name" value="Glyceraldehyde-3-phosphate dehydrogenase-like, C-terminal domain"/>
    <property type="match status" value="1"/>
</dbReference>
<proteinExistence type="predicted"/>
<dbReference type="Pfam" id="PF01408">
    <property type="entry name" value="GFO_IDH_MocA"/>
    <property type="match status" value="1"/>
</dbReference>
<dbReference type="Gene3D" id="3.40.50.720">
    <property type="entry name" value="NAD(P)-binding Rossmann-like Domain"/>
    <property type="match status" value="1"/>
</dbReference>
<keyword evidence="5" id="KW-1185">Reference proteome</keyword>
<evidence type="ECO:0000256" key="1">
    <source>
        <dbReference type="ARBA" id="ARBA00023002"/>
    </source>
</evidence>
<evidence type="ECO:0000259" key="3">
    <source>
        <dbReference type="Pfam" id="PF22725"/>
    </source>
</evidence>
<dbReference type="RefSeq" id="WP_154770898.1">
    <property type="nucleotide sequence ID" value="NZ_WLYK01000012.1"/>
</dbReference>
<dbReference type="InterPro" id="IPR055170">
    <property type="entry name" value="GFO_IDH_MocA-like_dom"/>
</dbReference>
<dbReference type="InterPro" id="IPR000683">
    <property type="entry name" value="Gfo/Idh/MocA-like_OxRdtase_N"/>
</dbReference>
<dbReference type="Pfam" id="PF22725">
    <property type="entry name" value="GFO_IDH_MocA_C3"/>
    <property type="match status" value="1"/>
</dbReference>
<evidence type="ECO:0000313" key="4">
    <source>
        <dbReference type="EMBL" id="MTD16889.1"/>
    </source>
</evidence>
<reference evidence="4 5" key="1">
    <citation type="submission" date="2019-11" db="EMBL/GenBank/DDBJ databases">
        <authorList>
            <person name="Jiang L.-Q."/>
        </authorList>
    </citation>
    <scope>NUCLEOTIDE SEQUENCE [LARGE SCALE GENOMIC DNA]</scope>
    <source>
        <strain evidence="4 5">YIM 132087</strain>
    </source>
</reference>
<organism evidence="4 5">
    <name type="scientific">Nakamurella alba</name>
    <dbReference type="NCBI Taxonomy" id="2665158"/>
    <lineage>
        <taxon>Bacteria</taxon>
        <taxon>Bacillati</taxon>
        <taxon>Actinomycetota</taxon>
        <taxon>Actinomycetes</taxon>
        <taxon>Nakamurellales</taxon>
        <taxon>Nakamurellaceae</taxon>
        <taxon>Nakamurella</taxon>
    </lineage>
</organism>
<dbReference type="GO" id="GO:0016491">
    <property type="term" value="F:oxidoreductase activity"/>
    <property type="evidence" value="ECO:0007669"/>
    <property type="project" value="UniProtKB-KW"/>
</dbReference>
<sequence>MKTPVRVGLIGAGMAGQAHAFGYRNAQMAPDLADLDVQLRTVVDPNTTLARSVADRYGFADVTGDIDAFLADPEIDVVSVALPNFLHQEVLSKVLASGKHVFAEKPIGRTPEEGQQLAELAGSTTAVTGVGFSFRRLPGMAAVADAVTAGRIGQVHTVRAWYHADYAADPAGALSWRYSQEQSGGGAILDIGAHAIDALQYVAGPVRTVLSSTLSTVHTTRPLPVAGAIGHGSGGGEATGPVGNDDIALLTVELENGAIGQVALSRIASGVPNSLGVEVFGTGGHVVFDSIRAGEFRIFTDDADGAYNGPRTVVTGPAHPYFADVAAMAGAGVGTGYAEAFVAEIQEFLRCVRSGSAMDTDFATALSVMNVVGAGLRSARTRQPEPVNTPVTQH</sequence>
<feature type="domain" description="GFO/IDH/MocA-like oxidoreductase" evidence="3">
    <location>
        <begin position="141"/>
        <end position="286"/>
    </location>
</feature>